<comment type="similarity">
    <text evidence="1">Belongs to the type-I restriction system S methylase family.</text>
</comment>
<name>X0UUF9_9ZZZZ</name>
<dbReference type="GO" id="GO:0009307">
    <property type="term" value="P:DNA restriction-modification system"/>
    <property type="evidence" value="ECO:0007669"/>
    <property type="project" value="UniProtKB-KW"/>
</dbReference>
<dbReference type="InterPro" id="IPR000055">
    <property type="entry name" value="Restrct_endonuc_typeI_TRD"/>
</dbReference>
<dbReference type="Gene3D" id="3.90.220.20">
    <property type="entry name" value="DNA methylase specificity domains"/>
    <property type="match status" value="2"/>
</dbReference>
<evidence type="ECO:0000256" key="1">
    <source>
        <dbReference type="ARBA" id="ARBA00010923"/>
    </source>
</evidence>
<evidence type="ECO:0000259" key="4">
    <source>
        <dbReference type="Pfam" id="PF01420"/>
    </source>
</evidence>
<keyword evidence="2" id="KW-0680">Restriction system</keyword>
<dbReference type="PANTHER" id="PTHR30408">
    <property type="entry name" value="TYPE-1 RESTRICTION ENZYME ECOKI SPECIFICITY PROTEIN"/>
    <property type="match status" value="1"/>
</dbReference>
<dbReference type="EMBL" id="BARS01021940">
    <property type="protein sequence ID" value="GAG09370.1"/>
    <property type="molecule type" value="Genomic_DNA"/>
</dbReference>
<reference evidence="5" key="1">
    <citation type="journal article" date="2014" name="Front. Microbiol.">
        <title>High frequency of phylogenetically diverse reductive dehalogenase-homologous genes in deep subseafloor sedimentary metagenomes.</title>
        <authorList>
            <person name="Kawai M."/>
            <person name="Futagami T."/>
            <person name="Toyoda A."/>
            <person name="Takaki Y."/>
            <person name="Nishi S."/>
            <person name="Hori S."/>
            <person name="Arai W."/>
            <person name="Tsubouchi T."/>
            <person name="Morono Y."/>
            <person name="Uchiyama I."/>
            <person name="Ito T."/>
            <person name="Fujiyama A."/>
            <person name="Inagaki F."/>
            <person name="Takami H."/>
        </authorList>
    </citation>
    <scope>NUCLEOTIDE SEQUENCE</scope>
    <source>
        <strain evidence="5">Expedition CK06-06</strain>
    </source>
</reference>
<proteinExistence type="inferred from homology"/>
<feature type="non-terminal residue" evidence="5">
    <location>
        <position position="1"/>
    </location>
</feature>
<dbReference type="PANTHER" id="PTHR30408:SF12">
    <property type="entry name" value="TYPE I RESTRICTION ENZYME MJAVIII SPECIFICITY SUBUNIT"/>
    <property type="match status" value="1"/>
</dbReference>
<accession>X0UUF9</accession>
<dbReference type="Pfam" id="PF01420">
    <property type="entry name" value="Methylase_S"/>
    <property type="match status" value="2"/>
</dbReference>
<dbReference type="GO" id="GO:0003677">
    <property type="term" value="F:DNA binding"/>
    <property type="evidence" value="ECO:0007669"/>
    <property type="project" value="UniProtKB-KW"/>
</dbReference>
<comment type="caution">
    <text evidence="5">The sequence shown here is derived from an EMBL/GenBank/DDBJ whole genome shotgun (WGS) entry which is preliminary data.</text>
</comment>
<keyword evidence="3" id="KW-0238">DNA-binding</keyword>
<dbReference type="InterPro" id="IPR052021">
    <property type="entry name" value="Type-I_RS_S_subunit"/>
</dbReference>
<protein>
    <recommendedName>
        <fullName evidence="4">Type I restriction modification DNA specificity domain-containing protein</fullName>
    </recommendedName>
</protein>
<feature type="non-terminal residue" evidence="5">
    <location>
        <position position="271"/>
    </location>
</feature>
<sequence length="271" mass="31376">NITNKKLLVFSITNVKGFVLQDEYFSHNIHSKKTTNYKIFRENYFGYNPARINVGSIALSEKQREGLLSPMYVIFKTKSTLNPKYLKYFIQTSHFKNNVINNVAGSVRESLNYSSLEMFDFSYPISISEQNRNAEILETVDETIEKTDAIIEKYKRIKQGLMQELLTRGIDENGKIRSEETHKFKDSPLGRIPEKWEIVKVKDIGEIEGGYAFKSDSFLLNGEYQVIKIGNLYKGILDLKKNLTYLNTLNEQEEKYTLKHLEILITLTGTI</sequence>
<feature type="domain" description="Type I restriction modification DNA specificity" evidence="4">
    <location>
        <begin position="193"/>
        <end position="271"/>
    </location>
</feature>
<evidence type="ECO:0000313" key="5">
    <source>
        <dbReference type="EMBL" id="GAG09370.1"/>
    </source>
</evidence>
<dbReference type="InterPro" id="IPR044946">
    <property type="entry name" value="Restrct_endonuc_typeI_TRD_sf"/>
</dbReference>
<dbReference type="AlphaFoldDB" id="X0UUF9"/>
<organism evidence="5">
    <name type="scientific">marine sediment metagenome</name>
    <dbReference type="NCBI Taxonomy" id="412755"/>
    <lineage>
        <taxon>unclassified sequences</taxon>
        <taxon>metagenomes</taxon>
        <taxon>ecological metagenomes</taxon>
    </lineage>
</organism>
<dbReference type="SUPFAM" id="SSF116734">
    <property type="entry name" value="DNA methylase specificity domain"/>
    <property type="match status" value="2"/>
</dbReference>
<evidence type="ECO:0000256" key="3">
    <source>
        <dbReference type="ARBA" id="ARBA00023125"/>
    </source>
</evidence>
<feature type="domain" description="Type I restriction modification DNA specificity" evidence="4">
    <location>
        <begin position="52"/>
        <end position="152"/>
    </location>
</feature>
<gene>
    <name evidence="5" type="ORF">S01H1_35142</name>
</gene>
<evidence type="ECO:0000256" key="2">
    <source>
        <dbReference type="ARBA" id="ARBA00022747"/>
    </source>
</evidence>